<dbReference type="PANTHER" id="PTHR35563:SF2">
    <property type="entry name" value="BARREL METAL-DEPENDENT HYDROLASE, PUTATIVE (AFU_ORTHOLOGUE AFUA_1G16240)-RELATED"/>
    <property type="match status" value="1"/>
</dbReference>
<keyword evidence="3" id="KW-1185">Reference proteome</keyword>
<dbReference type="Proteomes" id="UP001164020">
    <property type="component" value="Chromosome"/>
</dbReference>
<evidence type="ECO:0000313" key="3">
    <source>
        <dbReference type="Proteomes" id="UP001164020"/>
    </source>
</evidence>
<evidence type="ECO:0000259" key="1">
    <source>
        <dbReference type="Pfam" id="PF04909"/>
    </source>
</evidence>
<reference evidence="2" key="1">
    <citation type="submission" date="2022-12" db="EMBL/GenBank/DDBJ databases">
        <title>Jiella pelagia sp. nov., isolated from phosphonate enriched culture of Northwest Pacific surface seawater.</title>
        <authorList>
            <person name="Shin D.Y."/>
            <person name="Hwang C.Y."/>
        </authorList>
    </citation>
    <scope>NUCLEOTIDE SEQUENCE</scope>
    <source>
        <strain evidence="2">HL-NP1</strain>
    </source>
</reference>
<protein>
    <submittedName>
        <fullName evidence="2">Amidohydrolase family protein</fullName>
    </submittedName>
</protein>
<gene>
    <name evidence="2" type="ORF">OH818_20380</name>
</gene>
<organism evidence="2 3">
    <name type="scientific">Jiella pelagia</name>
    <dbReference type="NCBI Taxonomy" id="2986949"/>
    <lineage>
        <taxon>Bacteria</taxon>
        <taxon>Pseudomonadati</taxon>
        <taxon>Pseudomonadota</taxon>
        <taxon>Alphaproteobacteria</taxon>
        <taxon>Hyphomicrobiales</taxon>
        <taxon>Aurantimonadaceae</taxon>
        <taxon>Jiella</taxon>
    </lineage>
</organism>
<dbReference type="Pfam" id="PF04909">
    <property type="entry name" value="Amidohydro_2"/>
    <property type="match status" value="1"/>
</dbReference>
<dbReference type="PANTHER" id="PTHR35563">
    <property type="entry name" value="BARREL METAL-DEPENDENT HYDROLASE, PUTATIVE (AFU_ORTHOLOGUE AFUA_1G16240)-RELATED"/>
    <property type="match status" value="1"/>
</dbReference>
<accession>A0ABY7BXG9</accession>
<dbReference type="Gene3D" id="3.20.20.140">
    <property type="entry name" value="Metal-dependent hydrolases"/>
    <property type="match status" value="1"/>
</dbReference>
<proteinExistence type="predicted"/>
<sequence length="287" mass="31098">MIERTFTGEKPKIRLPKGTVDTQTHMFLPGYPAIDPGPPLPEGLPGPAEYRQVMDWLGIDRVVITQGNAHQRDNENLLATLAAMGSIARGVAVIDADTGDAELQRLHAVGVRGSRIMNLPGGAVGLEALEAVDARASALGWVVAVQFDGSEIAEHEARLAAMKSRIIIDHHGKFFGGVTPQSPEIAVLKRLIDRGNCWFKFAGVYESSKLGAPDYGDVAAVAKAMVAHASERIVWGTNWPHNLARTTEDYPDDAALLDTVVGWIDSPRDRQTILVENPCEPLRLLMS</sequence>
<name>A0ABY7BXG9_9HYPH</name>
<dbReference type="InterPro" id="IPR006680">
    <property type="entry name" value="Amidohydro-rel"/>
</dbReference>
<evidence type="ECO:0000313" key="2">
    <source>
        <dbReference type="EMBL" id="WAP67800.1"/>
    </source>
</evidence>
<feature type="domain" description="Amidohydrolase-related" evidence="1">
    <location>
        <begin position="20"/>
        <end position="279"/>
    </location>
</feature>
<dbReference type="SUPFAM" id="SSF51556">
    <property type="entry name" value="Metallo-dependent hydrolases"/>
    <property type="match status" value="1"/>
</dbReference>
<dbReference type="EMBL" id="CP114029">
    <property type="protein sequence ID" value="WAP67800.1"/>
    <property type="molecule type" value="Genomic_DNA"/>
</dbReference>
<dbReference type="InterPro" id="IPR032466">
    <property type="entry name" value="Metal_Hydrolase"/>
</dbReference>
<dbReference type="InterPro" id="IPR052358">
    <property type="entry name" value="Aro_Compnd_Degr_Hydrolases"/>
</dbReference>
<dbReference type="RefSeq" id="WP_268880272.1">
    <property type="nucleotide sequence ID" value="NZ_CP114029.1"/>
</dbReference>